<name>A0A6J7WZG9_9CAUD</name>
<organism evidence="1">
    <name type="scientific">uncultured Caudovirales phage</name>
    <dbReference type="NCBI Taxonomy" id="2100421"/>
    <lineage>
        <taxon>Viruses</taxon>
        <taxon>Duplodnaviria</taxon>
        <taxon>Heunggongvirae</taxon>
        <taxon>Uroviricota</taxon>
        <taxon>Caudoviricetes</taxon>
        <taxon>Peduoviridae</taxon>
        <taxon>Maltschvirus</taxon>
        <taxon>Maltschvirus maltsch</taxon>
    </lineage>
</organism>
<proteinExistence type="predicted"/>
<gene>
    <name evidence="1" type="ORF">UFOVP361_58</name>
</gene>
<protein>
    <submittedName>
        <fullName evidence="1">Uncharacterized protein</fullName>
    </submittedName>
</protein>
<accession>A0A6J7WZG9</accession>
<evidence type="ECO:0000313" key="1">
    <source>
        <dbReference type="EMBL" id="CAB5222258.1"/>
    </source>
</evidence>
<sequence>MKEFWNKFFRKSNDLSLSDYDLDEYTCELCNVVFSEYNKYILHFAKEQCVLVFTGLPDNLEIRLKDE</sequence>
<dbReference type="EMBL" id="LR798301">
    <property type="protein sequence ID" value="CAB5222258.1"/>
    <property type="molecule type" value="Genomic_DNA"/>
</dbReference>
<reference evidence="1" key="1">
    <citation type="submission" date="2020-05" db="EMBL/GenBank/DDBJ databases">
        <authorList>
            <person name="Chiriac C."/>
            <person name="Salcher M."/>
            <person name="Ghai R."/>
            <person name="Kavagutti S V."/>
        </authorList>
    </citation>
    <scope>NUCLEOTIDE SEQUENCE</scope>
</reference>